<dbReference type="EMBL" id="NJET01000141">
    <property type="protein sequence ID" value="PHH60557.1"/>
    <property type="molecule type" value="Genomic_DNA"/>
</dbReference>
<dbReference type="STRING" id="1399860.A0A2C5XVS8"/>
<dbReference type="AlphaFoldDB" id="A0A2C5XVS8"/>
<keyword evidence="2" id="KW-1133">Transmembrane helix</keyword>
<accession>A0A2C5XVS8</accession>
<feature type="compositionally biased region" description="Basic and acidic residues" evidence="1">
    <location>
        <begin position="333"/>
        <end position="346"/>
    </location>
</feature>
<evidence type="ECO:0000256" key="1">
    <source>
        <dbReference type="SAM" id="MobiDB-lite"/>
    </source>
</evidence>
<feature type="transmembrane region" description="Helical" evidence="2">
    <location>
        <begin position="149"/>
        <end position="167"/>
    </location>
</feature>
<dbReference type="Proteomes" id="UP000226192">
    <property type="component" value="Unassembled WGS sequence"/>
</dbReference>
<evidence type="ECO:0000256" key="2">
    <source>
        <dbReference type="SAM" id="Phobius"/>
    </source>
</evidence>
<evidence type="ECO:0000313" key="3">
    <source>
        <dbReference type="EMBL" id="PHH60557.1"/>
    </source>
</evidence>
<feature type="region of interest" description="Disordered" evidence="1">
    <location>
        <begin position="276"/>
        <end position="346"/>
    </location>
</feature>
<proteinExistence type="predicted"/>
<feature type="transmembrane region" description="Helical" evidence="2">
    <location>
        <begin position="98"/>
        <end position="119"/>
    </location>
</feature>
<feature type="region of interest" description="Disordered" evidence="1">
    <location>
        <begin position="228"/>
        <end position="263"/>
    </location>
</feature>
<keyword evidence="4" id="KW-1185">Reference proteome</keyword>
<sequence>METSRSAQSASTRQWMLTLTARDANTKRSRMVWWDDTNEQVQRLFWNYQPPLLSTLALQTKEDTLKVATKVTTNFCNRLQRTLSDAETEAFVGHYINYYNASAVNRALIFLSCVAYTTWPMMKRSIRRPDEPPMPIPRWMKMVSVGRKIGKFGFIYICVSFTIYPIFNIFDNLRWVRRVQSDPKLADMNQALEKPLTTQVRKPATPNTYQDENQAAFGNYQQSIEHKAKSAWSEGSRVETGSQNEGFDQLNASPTNADLKNRNTSAWDRLRLQTHDKSAKAQHAPQHTDGWGVTTDEAEAKENGQTANKYGDSNADEDVNKIKAQAQSEFDDLLERERRGVDQGKR</sequence>
<feature type="compositionally biased region" description="Polar residues" evidence="1">
    <location>
        <begin position="239"/>
        <end position="263"/>
    </location>
</feature>
<protein>
    <submittedName>
        <fullName evidence="3">Uncharacterized protein</fullName>
    </submittedName>
</protein>
<keyword evidence="2" id="KW-0812">Transmembrane</keyword>
<organism evidence="3 4">
    <name type="scientific">Ophiocordyceps australis</name>
    <dbReference type="NCBI Taxonomy" id="1399860"/>
    <lineage>
        <taxon>Eukaryota</taxon>
        <taxon>Fungi</taxon>
        <taxon>Dikarya</taxon>
        <taxon>Ascomycota</taxon>
        <taxon>Pezizomycotina</taxon>
        <taxon>Sordariomycetes</taxon>
        <taxon>Hypocreomycetidae</taxon>
        <taxon>Hypocreales</taxon>
        <taxon>Ophiocordycipitaceae</taxon>
        <taxon>Ophiocordyceps</taxon>
    </lineage>
</organism>
<name>A0A2C5XVS8_9HYPO</name>
<evidence type="ECO:0000313" key="4">
    <source>
        <dbReference type="Proteomes" id="UP000226192"/>
    </source>
</evidence>
<reference evidence="3 4" key="1">
    <citation type="submission" date="2017-06" db="EMBL/GenBank/DDBJ databases">
        <title>Ant-infecting Ophiocordyceps genomes reveal a high diversity of potential behavioral manipulation genes and a possible major role for enterotoxins.</title>
        <authorList>
            <person name="De Bekker C."/>
            <person name="Evans H.C."/>
            <person name="Brachmann A."/>
            <person name="Hughes D.P."/>
        </authorList>
    </citation>
    <scope>NUCLEOTIDE SEQUENCE [LARGE SCALE GENOMIC DNA]</scope>
    <source>
        <strain evidence="3 4">Map64</strain>
    </source>
</reference>
<dbReference type="OrthoDB" id="4204700at2759"/>
<keyword evidence="2" id="KW-0472">Membrane</keyword>
<gene>
    <name evidence="3" type="ORF">CDD81_1562</name>
</gene>
<comment type="caution">
    <text evidence="3">The sequence shown here is derived from an EMBL/GenBank/DDBJ whole genome shotgun (WGS) entry which is preliminary data.</text>
</comment>